<accession>A0A182WYV1</accession>
<keyword evidence="2" id="KW-1185">Reference proteome</keyword>
<dbReference type="AlphaFoldDB" id="A0A182WYV1"/>
<dbReference type="Proteomes" id="UP000076407">
    <property type="component" value="Unassembled WGS sequence"/>
</dbReference>
<proteinExistence type="predicted"/>
<protein>
    <submittedName>
        <fullName evidence="1">Uncharacterized protein</fullName>
    </submittedName>
</protein>
<reference evidence="1" key="1">
    <citation type="submission" date="2020-05" db="UniProtKB">
        <authorList>
            <consortium name="EnsemblMetazoa"/>
        </authorList>
    </citation>
    <scope>IDENTIFICATION</scope>
    <source>
        <strain evidence="1">SANGQUA</strain>
    </source>
</reference>
<evidence type="ECO:0000313" key="1">
    <source>
        <dbReference type="EnsemblMetazoa" id="AQUA002712-PA"/>
    </source>
</evidence>
<dbReference type="EnsemblMetazoa" id="AQUA002712-RA">
    <property type="protein sequence ID" value="AQUA002712-PA"/>
    <property type="gene ID" value="AQUA002712"/>
</dbReference>
<organism evidence="1 2">
    <name type="scientific">Anopheles quadriannulatus</name>
    <name type="common">Mosquito</name>
    <dbReference type="NCBI Taxonomy" id="34691"/>
    <lineage>
        <taxon>Eukaryota</taxon>
        <taxon>Metazoa</taxon>
        <taxon>Ecdysozoa</taxon>
        <taxon>Arthropoda</taxon>
        <taxon>Hexapoda</taxon>
        <taxon>Insecta</taxon>
        <taxon>Pterygota</taxon>
        <taxon>Neoptera</taxon>
        <taxon>Endopterygota</taxon>
        <taxon>Diptera</taxon>
        <taxon>Nematocera</taxon>
        <taxon>Culicoidea</taxon>
        <taxon>Culicidae</taxon>
        <taxon>Anophelinae</taxon>
        <taxon>Anopheles</taxon>
    </lineage>
</organism>
<dbReference type="STRING" id="34691.A0A182WYV1"/>
<evidence type="ECO:0000313" key="2">
    <source>
        <dbReference type="Proteomes" id="UP000076407"/>
    </source>
</evidence>
<name>A0A182WYV1_ANOQN</name>
<sequence length="132" mass="15092">MSLAGGRVLKRLDEIDQRISHLERRVLKRLDEIDQRISHLERSNLNGLYRRSDPHNATMNWFGFRDDLQGLKEATMMIREVLQLRNGWNVNAGRCLRGGRCTGTARAGLLRQRLAPSPSQGRAKVVGYFGLH</sequence>
<dbReference type="VEuPathDB" id="VectorBase:AQUA002712"/>